<gene>
    <name evidence="2" type="ORF">G7Y89_g4043</name>
</gene>
<evidence type="ECO:0000313" key="2">
    <source>
        <dbReference type="EMBL" id="KAF4634064.1"/>
    </source>
</evidence>
<proteinExistence type="predicted"/>
<dbReference type="AlphaFoldDB" id="A0A8H4W7T8"/>
<sequence>MQLVTTTLLSLLVASATLVVGAPIESANRDTSPNRRNVDYILDCIECGNCNGTSCWIPGAIDLGGKNHHCDIGSCTKQSGAGDGKLCGKRTGTQTIVCPGNGGGNPRYRTWILFKLEEGKQNSEESGNICELKFDDHNNDK</sequence>
<accession>A0A8H4W7T8</accession>
<dbReference type="OrthoDB" id="4983586at2759"/>
<feature type="chain" id="PRO_5034986368" evidence="1">
    <location>
        <begin position="22"/>
        <end position="141"/>
    </location>
</feature>
<keyword evidence="1" id="KW-0732">Signal</keyword>
<protein>
    <submittedName>
        <fullName evidence="2">Uncharacterized protein</fullName>
    </submittedName>
</protein>
<evidence type="ECO:0000313" key="3">
    <source>
        <dbReference type="Proteomes" id="UP000566819"/>
    </source>
</evidence>
<evidence type="ECO:0000256" key="1">
    <source>
        <dbReference type="SAM" id="SignalP"/>
    </source>
</evidence>
<dbReference type="Proteomes" id="UP000566819">
    <property type="component" value="Unassembled WGS sequence"/>
</dbReference>
<feature type="signal peptide" evidence="1">
    <location>
        <begin position="1"/>
        <end position="21"/>
    </location>
</feature>
<reference evidence="2 3" key="1">
    <citation type="submission" date="2020-03" db="EMBL/GenBank/DDBJ databases">
        <title>Draft Genome Sequence of Cudoniella acicularis.</title>
        <authorList>
            <person name="Buettner E."/>
            <person name="Kellner H."/>
        </authorList>
    </citation>
    <scope>NUCLEOTIDE SEQUENCE [LARGE SCALE GENOMIC DNA]</scope>
    <source>
        <strain evidence="2 3">DSM 108380</strain>
    </source>
</reference>
<organism evidence="2 3">
    <name type="scientific">Cudoniella acicularis</name>
    <dbReference type="NCBI Taxonomy" id="354080"/>
    <lineage>
        <taxon>Eukaryota</taxon>
        <taxon>Fungi</taxon>
        <taxon>Dikarya</taxon>
        <taxon>Ascomycota</taxon>
        <taxon>Pezizomycotina</taxon>
        <taxon>Leotiomycetes</taxon>
        <taxon>Helotiales</taxon>
        <taxon>Tricladiaceae</taxon>
        <taxon>Cudoniella</taxon>
    </lineage>
</organism>
<comment type="caution">
    <text evidence="2">The sequence shown here is derived from an EMBL/GenBank/DDBJ whole genome shotgun (WGS) entry which is preliminary data.</text>
</comment>
<dbReference type="EMBL" id="JAAMPI010000211">
    <property type="protein sequence ID" value="KAF4634064.1"/>
    <property type="molecule type" value="Genomic_DNA"/>
</dbReference>
<name>A0A8H4W7T8_9HELO</name>
<keyword evidence="3" id="KW-1185">Reference proteome</keyword>